<dbReference type="AlphaFoldDB" id="A0A371BCN8"/>
<keyword evidence="3" id="KW-1185">Reference proteome</keyword>
<keyword evidence="1" id="KW-0812">Transmembrane</keyword>
<sequence length="163" mass="17718">MIMAIALYFTLFWGYEALRVLTSPTYGLEDVWRSQYVFGLGSYFKLQPMGLMKLAAFFGALKLAVALTCAIHIVDRLRHVAGGKANTDVLEAGLIMVVAISVAAAGPAAWTQNSDLLREQVLHLLLAAVAVALCLVERNYSRRAVSPVLASTLPRAEVLSPLR</sequence>
<organism evidence="2 3">
    <name type="scientific">Undibacter mobilis</name>
    <dbReference type="NCBI Taxonomy" id="2292256"/>
    <lineage>
        <taxon>Bacteria</taxon>
        <taxon>Pseudomonadati</taxon>
        <taxon>Pseudomonadota</taxon>
        <taxon>Alphaproteobacteria</taxon>
        <taxon>Hyphomicrobiales</taxon>
        <taxon>Nitrobacteraceae</taxon>
        <taxon>Undibacter</taxon>
    </lineage>
</organism>
<keyword evidence="1" id="KW-1133">Transmembrane helix</keyword>
<proteinExistence type="predicted"/>
<reference evidence="3" key="1">
    <citation type="submission" date="2018-08" db="EMBL/GenBank/DDBJ databases">
        <authorList>
            <person name="Kim S.-J."/>
            <person name="Jung G.-Y."/>
        </authorList>
    </citation>
    <scope>NUCLEOTIDE SEQUENCE [LARGE SCALE GENOMIC DNA]</scope>
    <source>
        <strain evidence="3">GY_H</strain>
    </source>
</reference>
<feature type="transmembrane region" description="Helical" evidence="1">
    <location>
        <begin position="116"/>
        <end position="136"/>
    </location>
</feature>
<protein>
    <submittedName>
        <fullName evidence="2">Uncharacterized protein</fullName>
    </submittedName>
</protein>
<keyword evidence="1" id="KW-0472">Membrane</keyword>
<evidence type="ECO:0000313" key="3">
    <source>
        <dbReference type="Proteomes" id="UP000263993"/>
    </source>
</evidence>
<comment type="caution">
    <text evidence="2">The sequence shown here is derived from an EMBL/GenBank/DDBJ whole genome shotgun (WGS) entry which is preliminary data.</text>
</comment>
<name>A0A371BCN8_9BRAD</name>
<evidence type="ECO:0000313" key="2">
    <source>
        <dbReference type="EMBL" id="RDV05277.1"/>
    </source>
</evidence>
<dbReference type="Proteomes" id="UP000263993">
    <property type="component" value="Unassembled WGS sequence"/>
</dbReference>
<dbReference type="EMBL" id="QRGO01000001">
    <property type="protein sequence ID" value="RDV05277.1"/>
    <property type="molecule type" value="Genomic_DNA"/>
</dbReference>
<gene>
    <name evidence="2" type="ORF">DXH78_12265</name>
</gene>
<feature type="transmembrane region" description="Helical" evidence="1">
    <location>
        <begin position="89"/>
        <end position="110"/>
    </location>
</feature>
<evidence type="ECO:0000256" key="1">
    <source>
        <dbReference type="SAM" id="Phobius"/>
    </source>
</evidence>
<feature type="transmembrane region" description="Helical" evidence="1">
    <location>
        <begin position="54"/>
        <end position="77"/>
    </location>
</feature>
<accession>A0A371BCN8</accession>